<organism evidence="2 3">
    <name type="scientific">Vespula pensylvanica</name>
    <name type="common">Western yellow jacket</name>
    <name type="synonym">Wasp</name>
    <dbReference type="NCBI Taxonomy" id="30213"/>
    <lineage>
        <taxon>Eukaryota</taxon>
        <taxon>Metazoa</taxon>
        <taxon>Ecdysozoa</taxon>
        <taxon>Arthropoda</taxon>
        <taxon>Hexapoda</taxon>
        <taxon>Insecta</taxon>
        <taxon>Pterygota</taxon>
        <taxon>Neoptera</taxon>
        <taxon>Endopterygota</taxon>
        <taxon>Hymenoptera</taxon>
        <taxon>Apocrita</taxon>
        <taxon>Aculeata</taxon>
        <taxon>Vespoidea</taxon>
        <taxon>Vespidae</taxon>
        <taxon>Vespinae</taxon>
        <taxon>Vespula</taxon>
    </lineage>
</organism>
<evidence type="ECO:0000259" key="1">
    <source>
        <dbReference type="Pfam" id="PF07679"/>
    </source>
</evidence>
<evidence type="ECO:0000313" key="3">
    <source>
        <dbReference type="Proteomes" id="UP000600918"/>
    </source>
</evidence>
<proteinExistence type="predicted"/>
<gene>
    <name evidence="2" type="ORF">H0235_001801</name>
</gene>
<evidence type="ECO:0000313" key="2">
    <source>
        <dbReference type="EMBL" id="KAF7439410.1"/>
    </source>
</evidence>
<dbReference type="InterPro" id="IPR036179">
    <property type="entry name" value="Ig-like_dom_sf"/>
</dbReference>
<protein>
    <recommendedName>
        <fullName evidence="1">Immunoglobulin I-set domain-containing protein</fullName>
    </recommendedName>
</protein>
<dbReference type="InterPro" id="IPR013098">
    <property type="entry name" value="Ig_I-set"/>
</dbReference>
<dbReference type="Pfam" id="PF07679">
    <property type="entry name" value="I-set"/>
    <property type="match status" value="1"/>
</dbReference>
<comment type="caution">
    <text evidence="2">The sequence shown here is derived from an EMBL/GenBank/DDBJ whole genome shotgun (WGS) entry which is preliminary data.</text>
</comment>
<sequence length="151" mass="18146">MKPINLLYLQKFFVRYNEHFTSSNHFSVIMREVTLSELRDSIARLRDRVKLVCRTRGSPPPRVHWLKDGIPLHPRRGLKIQHKSIRLDTQKLYQQPTSFYDKSPVFTISRYRFVKLRRSFLKTKRNNDEISLELRFPHKNVHLFIAGYSHV</sequence>
<name>A0A834PH37_VESPE</name>
<dbReference type="InterPro" id="IPR013783">
    <property type="entry name" value="Ig-like_fold"/>
</dbReference>
<dbReference type="Proteomes" id="UP000600918">
    <property type="component" value="Unassembled WGS sequence"/>
</dbReference>
<accession>A0A834PH37</accession>
<dbReference type="EMBL" id="JACSDY010000001">
    <property type="protein sequence ID" value="KAF7439410.1"/>
    <property type="molecule type" value="Genomic_DNA"/>
</dbReference>
<dbReference type="AlphaFoldDB" id="A0A834PH37"/>
<reference evidence="2" key="1">
    <citation type="journal article" date="2020" name="G3 (Bethesda)">
        <title>High-Quality Assemblies for Three Invasive Social Wasps from the &lt;i&gt;Vespula&lt;/i&gt; Genus.</title>
        <authorList>
            <person name="Harrop T.W.R."/>
            <person name="Guhlin J."/>
            <person name="McLaughlin G.M."/>
            <person name="Permina E."/>
            <person name="Stockwell P."/>
            <person name="Gilligan J."/>
            <person name="Le Lec M.F."/>
            <person name="Gruber M.A.M."/>
            <person name="Quinn O."/>
            <person name="Lovegrove M."/>
            <person name="Duncan E.J."/>
            <person name="Remnant E.J."/>
            <person name="Van Eeckhoven J."/>
            <person name="Graham B."/>
            <person name="Knapp R.A."/>
            <person name="Langford K.W."/>
            <person name="Kronenberg Z."/>
            <person name="Press M.O."/>
            <person name="Eacker S.M."/>
            <person name="Wilson-Rankin E.E."/>
            <person name="Purcell J."/>
            <person name="Lester P.J."/>
            <person name="Dearden P.K."/>
        </authorList>
    </citation>
    <scope>NUCLEOTIDE SEQUENCE</scope>
    <source>
        <strain evidence="2">Volc-1</strain>
    </source>
</reference>
<feature type="domain" description="Immunoglobulin I-set" evidence="1">
    <location>
        <begin position="38"/>
        <end position="88"/>
    </location>
</feature>
<dbReference type="Gene3D" id="2.60.40.10">
    <property type="entry name" value="Immunoglobulins"/>
    <property type="match status" value="1"/>
</dbReference>
<dbReference type="SUPFAM" id="SSF48726">
    <property type="entry name" value="Immunoglobulin"/>
    <property type="match status" value="1"/>
</dbReference>
<keyword evidence="3" id="KW-1185">Reference proteome</keyword>